<dbReference type="InterPro" id="IPR029039">
    <property type="entry name" value="Flavoprotein-like_sf"/>
</dbReference>
<evidence type="ECO:0000256" key="3">
    <source>
        <dbReference type="ARBA" id="ARBA00020129"/>
    </source>
</evidence>
<name>A0AAV2W165_9BIFI</name>
<protein>
    <recommendedName>
        <fullName evidence="3 4">Protein NrdI</fullName>
    </recommendedName>
</protein>
<gene>
    <name evidence="4" type="primary">nrdI</name>
    <name evidence="6" type="ORF">BANIM336_00259</name>
</gene>
<dbReference type="Proteomes" id="UP000035645">
    <property type="component" value="Unassembled WGS sequence"/>
</dbReference>
<dbReference type="AlphaFoldDB" id="A0AAV2W165"/>
<dbReference type="InterPro" id="IPR004465">
    <property type="entry name" value="RNR_NrdI"/>
</dbReference>
<comment type="caution">
    <text evidence="6">The sequence shown here is derived from an EMBL/GenBank/DDBJ whole genome shotgun (WGS) entry which is preliminary data.</text>
</comment>
<feature type="compositionally biased region" description="Basic residues" evidence="5">
    <location>
        <begin position="58"/>
        <end position="81"/>
    </location>
</feature>
<evidence type="ECO:0000256" key="1">
    <source>
        <dbReference type="ARBA" id="ARBA00003999"/>
    </source>
</evidence>
<evidence type="ECO:0000313" key="6">
    <source>
        <dbReference type="EMBL" id="CDI66954.1"/>
    </source>
</evidence>
<dbReference type="Gene3D" id="3.40.50.360">
    <property type="match status" value="1"/>
</dbReference>
<comment type="similarity">
    <text evidence="2 4">Belongs to the NrdI family.</text>
</comment>
<evidence type="ECO:0000313" key="7">
    <source>
        <dbReference type="Proteomes" id="UP000035645"/>
    </source>
</evidence>
<dbReference type="PANTHER" id="PTHR37297">
    <property type="entry name" value="PROTEIN NRDI"/>
    <property type="match status" value="1"/>
</dbReference>
<dbReference type="NCBIfam" id="TIGR00333">
    <property type="entry name" value="nrdI"/>
    <property type="match status" value="1"/>
</dbReference>
<dbReference type="HAMAP" id="MF_00128">
    <property type="entry name" value="NrdI"/>
    <property type="match status" value="1"/>
</dbReference>
<dbReference type="EMBL" id="CBUQ010000004">
    <property type="protein sequence ID" value="CDI66954.1"/>
    <property type="molecule type" value="Genomic_DNA"/>
</dbReference>
<feature type="region of interest" description="Disordered" evidence="5">
    <location>
        <begin position="58"/>
        <end position="89"/>
    </location>
</feature>
<dbReference type="InterPro" id="IPR020852">
    <property type="entry name" value="RNR_Ib_NrdI_bac"/>
</dbReference>
<dbReference type="Pfam" id="PF07972">
    <property type="entry name" value="Flavodoxin_NdrI"/>
    <property type="match status" value="1"/>
</dbReference>
<reference evidence="6 7" key="1">
    <citation type="submission" date="2013-10" db="EMBL/GenBank/DDBJ databases">
        <authorList>
            <person name="Manrique M."/>
        </authorList>
    </citation>
    <scope>NUCLEOTIDE SEQUENCE [LARGE SCALE GENOMIC DNA]</scope>
    <source>
        <strain evidence="6 7">IM386</strain>
    </source>
</reference>
<organism evidence="6 7">
    <name type="scientific">Bifidobacterium animalis subsp. animalis IM386</name>
    <dbReference type="NCBI Taxonomy" id="1402194"/>
    <lineage>
        <taxon>Bacteria</taxon>
        <taxon>Bacillati</taxon>
        <taxon>Actinomycetota</taxon>
        <taxon>Actinomycetes</taxon>
        <taxon>Bifidobacteriales</taxon>
        <taxon>Bifidobacteriaceae</taxon>
        <taxon>Bifidobacterium</taxon>
    </lineage>
</organism>
<evidence type="ECO:0000256" key="4">
    <source>
        <dbReference type="HAMAP-Rule" id="MF_00128"/>
    </source>
</evidence>
<accession>A0AAV2W165</accession>
<sequence length="270" mass="30909">MWRSSHLETLDVVLHCKLKHKVLFLADVPTHAQRKEPNAHHHLFETELPAVCGHQTRVRQTRRPLHRRRHHHRPDRARHTAGSRFPSGAGRVRGLGLLDRLPPRQDSRCRTQTADRPLCERRARMSAVVYFSSASRNTERFVEHCDFPSCGVNVFRIPLQPNAAPLNVREPYIIIVPTYGGGDARKAVPPQVKRFLNDPANREWIRGVIASGNTNFGEAYAAAGPIISRKCHVPLMYRFELMGIQEDVHAVREGVRRFFIQSPTDRKTLQ</sequence>
<dbReference type="GO" id="GO:0010181">
    <property type="term" value="F:FMN binding"/>
    <property type="evidence" value="ECO:0007669"/>
    <property type="project" value="InterPro"/>
</dbReference>
<evidence type="ECO:0000256" key="2">
    <source>
        <dbReference type="ARBA" id="ARBA00009942"/>
    </source>
</evidence>
<evidence type="ECO:0000256" key="5">
    <source>
        <dbReference type="SAM" id="MobiDB-lite"/>
    </source>
</evidence>
<comment type="function">
    <text evidence="1 4">Probably involved in ribonucleotide reductase function.</text>
</comment>
<dbReference type="PANTHER" id="PTHR37297:SF1">
    <property type="entry name" value="PROTEIN NRDI"/>
    <property type="match status" value="1"/>
</dbReference>
<reference evidence="6 7" key="2">
    <citation type="submission" date="2015-01" db="EMBL/GenBank/DDBJ databases">
        <title>Genome sequence of a Bifidobacterium animalis strain.</title>
        <authorList>
            <person name="Bogovic-Matijasic B."/>
            <person name="Hacin B."/>
            <person name="Citar M."/>
            <person name="Svigelj K."/>
            <person name="Stempelj M."/>
            <person name="Rogelj I."/>
        </authorList>
    </citation>
    <scope>NUCLEOTIDE SEQUENCE [LARGE SCALE GENOMIC DNA]</scope>
    <source>
        <strain evidence="6 7">IM386</strain>
    </source>
</reference>
<dbReference type="SUPFAM" id="SSF52218">
    <property type="entry name" value="Flavoproteins"/>
    <property type="match status" value="1"/>
</dbReference>
<proteinExistence type="inferred from homology"/>